<dbReference type="GO" id="GO:0022857">
    <property type="term" value="F:transmembrane transporter activity"/>
    <property type="evidence" value="ECO:0007669"/>
    <property type="project" value="UniProtKB-UniRule"/>
</dbReference>
<keyword evidence="3 7" id="KW-0997">Cell inner membrane</keyword>
<feature type="domain" description="TRAP C4-dicarboxylate transport system permease DctM subunit" evidence="8">
    <location>
        <begin position="13"/>
        <end position="426"/>
    </location>
</feature>
<gene>
    <name evidence="9" type="ORF">EH243_15500</name>
</gene>
<evidence type="ECO:0000256" key="4">
    <source>
        <dbReference type="ARBA" id="ARBA00022692"/>
    </source>
</evidence>
<feature type="transmembrane region" description="Helical" evidence="7">
    <location>
        <begin position="338"/>
        <end position="358"/>
    </location>
</feature>
<evidence type="ECO:0000256" key="7">
    <source>
        <dbReference type="RuleBase" id="RU369079"/>
    </source>
</evidence>
<comment type="subcellular location">
    <subcellularLocation>
        <location evidence="1 7">Cell inner membrane</location>
        <topology evidence="1 7">Multi-pass membrane protein</topology>
    </subcellularLocation>
</comment>
<feature type="transmembrane region" description="Helical" evidence="7">
    <location>
        <begin position="145"/>
        <end position="167"/>
    </location>
</feature>
<keyword evidence="10" id="KW-1185">Reference proteome</keyword>
<keyword evidence="5 7" id="KW-1133">Transmembrane helix</keyword>
<sequence length="439" mass="46553">MDALVTGLIVLTLIFFFLGTGTWVFAGLLMVGVTGLALLLDFSPQRIGVILSKIMVRSASSWELAAIPMFVWMGELIFRTDISDRLFRGLTPLVNRIPGGLLHTNVLGCTLFAAVSGSSAATTATVGKITTSELAARKYDVNLSIGSLAGAGSLGLLIPPSIVMIIYGVLAEVSINKLFAAGVLPGLLIAGLYSAYIIYRCVRQPELAPRSSEGYSFVQCLHGIWLLMPILLLVCVVLGSIYSGLATPSEAAGVGVAATMVLIIVTGQFSWTIFTESLMGAVKVSCMVCSILVAAAFLSTAMGYLHVPQDLAHAIGSLDLSPYVLILILALFYIMLGLFLDGISITVMSLPITLPLILQAGFDPLWFGVFLVVMVELGQVTPPVGFNLFVMQNLTGHPIGRVARAAAPFFILMSIAVVILTAVPELALWLPATLFDTVP</sequence>
<feature type="transmembrane region" description="Helical" evidence="7">
    <location>
        <begin position="60"/>
        <end position="78"/>
    </location>
</feature>
<name>A0A430KMX5_9GAMM</name>
<dbReference type="InterPro" id="IPR010656">
    <property type="entry name" value="DctM"/>
</dbReference>
<keyword evidence="7" id="KW-0813">Transport</keyword>
<evidence type="ECO:0000256" key="5">
    <source>
        <dbReference type="ARBA" id="ARBA00022989"/>
    </source>
</evidence>
<keyword evidence="6 7" id="KW-0472">Membrane</keyword>
<keyword evidence="2" id="KW-1003">Cell membrane</keyword>
<dbReference type="OrthoDB" id="9796052at2"/>
<dbReference type="Proteomes" id="UP000283087">
    <property type="component" value="Unassembled WGS sequence"/>
</dbReference>
<dbReference type="AlphaFoldDB" id="A0A430KMX5"/>
<comment type="subunit">
    <text evidence="7">The complex comprises the extracytoplasmic solute receptor protein and the two transmembrane proteins.</text>
</comment>
<organism evidence="9 10">
    <name type="scientific">Amphritea opalescens</name>
    <dbReference type="NCBI Taxonomy" id="2490544"/>
    <lineage>
        <taxon>Bacteria</taxon>
        <taxon>Pseudomonadati</taxon>
        <taxon>Pseudomonadota</taxon>
        <taxon>Gammaproteobacteria</taxon>
        <taxon>Oceanospirillales</taxon>
        <taxon>Oceanospirillaceae</taxon>
        <taxon>Amphritea</taxon>
    </lineage>
</organism>
<dbReference type="InterPro" id="IPR004681">
    <property type="entry name" value="TRAP_DctM"/>
</dbReference>
<comment type="function">
    <text evidence="7">Part of the tripartite ATP-independent periplasmic (TRAP) transport system.</text>
</comment>
<feature type="transmembrane region" description="Helical" evidence="7">
    <location>
        <begin position="311"/>
        <end position="331"/>
    </location>
</feature>
<dbReference type="Pfam" id="PF06808">
    <property type="entry name" value="DctM"/>
    <property type="match status" value="1"/>
</dbReference>
<feature type="transmembrane region" description="Helical" evidence="7">
    <location>
        <begin position="364"/>
        <end position="390"/>
    </location>
</feature>
<protein>
    <recommendedName>
        <fullName evidence="7">TRAP transporter large permease protein</fullName>
    </recommendedName>
</protein>
<dbReference type="PANTHER" id="PTHR33362:SF5">
    <property type="entry name" value="C4-DICARBOXYLATE TRAP TRANSPORTER LARGE PERMEASE PROTEIN DCTM"/>
    <property type="match status" value="1"/>
</dbReference>
<evidence type="ECO:0000256" key="6">
    <source>
        <dbReference type="ARBA" id="ARBA00023136"/>
    </source>
</evidence>
<evidence type="ECO:0000259" key="8">
    <source>
        <dbReference type="Pfam" id="PF06808"/>
    </source>
</evidence>
<dbReference type="PIRSF" id="PIRSF006066">
    <property type="entry name" value="HI0050"/>
    <property type="match status" value="1"/>
</dbReference>
<accession>A0A430KMX5</accession>
<keyword evidence="4 7" id="KW-0812">Transmembrane</keyword>
<feature type="transmembrane region" description="Helical" evidence="7">
    <location>
        <begin position="220"/>
        <end position="245"/>
    </location>
</feature>
<evidence type="ECO:0000256" key="1">
    <source>
        <dbReference type="ARBA" id="ARBA00004429"/>
    </source>
</evidence>
<comment type="caution">
    <text evidence="9">The sequence shown here is derived from an EMBL/GenBank/DDBJ whole genome shotgun (WGS) entry which is preliminary data.</text>
</comment>
<feature type="transmembrane region" description="Helical" evidence="7">
    <location>
        <begin position="402"/>
        <end position="423"/>
    </location>
</feature>
<feature type="transmembrane region" description="Helical" evidence="7">
    <location>
        <begin position="179"/>
        <end position="199"/>
    </location>
</feature>
<dbReference type="RefSeq" id="WP_126159576.1">
    <property type="nucleotide sequence ID" value="NZ_RQXW01000017.1"/>
</dbReference>
<evidence type="ECO:0000256" key="2">
    <source>
        <dbReference type="ARBA" id="ARBA00022475"/>
    </source>
</evidence>
<dbReference type="PANTHER" id="PTHR33362">
    <property type="entry name" value="SIALIC ACID TRAP TRANSPORTER PERMEASE PROTEIN SIAT-RELATED"/>
    <property type="match status" value="1"/>
</dbReference>
<feature type="transmembrane region" description="Helical" evidence="7">
    <location>
        <begin position="251"/>
        <end position="274"/>
    </location>
</feature>
<comment type="similarity">
    <text evidence="7">Belongs to the TRAP transporter large permease family.</text>
</comment>
<evidence type="ECO:0000256" key="3">
    <source>
        <dbReference type="ARBA" id="ARBA00022519"/>
    </source>
</evidence>
<dbReference type="NCBIfam" id="TIGR00786">
    <property type="entry name" value="dctM"/>
    <property type="match status" value="1"/>
</dbReference>
<evidence type="ECO:0000313" key="10">
    <source>
        <dbReference type="Proteomes" id="UP000283087"/>
    </source>
</evidence>
<proteinExistence type="inferred from homology"/>
<dbReference type="EMBL" id="RQXW01000017">
    <property type="protein sequence ID" value="RTE64784.1"/>
    <property type="molecule type" value="Genomic_DNA"/>
</dbReference>
<dbReference type="GO" id="GO:0005886">
    <property type="term" value="C:plasma membrane"/>
    <property type="evidence" value="ECO:0007669"/>
    <property type="project" value="UniProtKB-SubCell"/>
</dbReference>
<feature type="transmembrane region" description="Helical" evidence="7">
    <location>
        <begin position="286"/>
        <end position="305"/>
    </location>
</feature>
<evidence type="ECO:0000313" key="9">
    <source>
        <dbReference type="EMBL" id="RTE64784.1"/>
    </source>
</evidence>
<reference evidence="9 10" key="1">
    <citation type="submission" date="2018-11" db="EMBL/GenBank/DDBJ databases">
        <title>The draft genome sequence of Amphritea opalescens ANRC-JH13T.</title>
        <authorList>
            <person name="Fang Z."/>
            <person name="Zhang Y."/>
            <person name="Han X."/>
        </authorList>
    </citation>
    <scope>NUCLEOTIDE SEQUENCE [LARGE SCALE GENOMIC DNA]</scope>
    <source>
        <strain evidence="9 10">ANRC-JH13</strain>
    </source>
</reference>
<feature type="transmembrane region" description="Helical" evidence="7">
    <location>
        <begin position="7"/>
        <end position="40"/>
    </location>
</feature>